<dbReference type="GO" id="GO:0008519">
    <property type="term" value="F:ammonium channel activity"/>
    <property type="evidence" value="ECO:0007669"/>
    <property type="project" value="InterPro"/>
</dbReference>
<dbReference type="GO" id="GO:0005886">
    <property type="term" value="C:plasma membrane"/>
    <property type="evidence" value="ECO:0007669"/>
    <property type="project" value="UniProtKB-SubCell"/>
</dbReference>
<feature type="transmembrane region" description="Helical" evidence="12">
    <location>
        <begin position="140"/>
        <end position="160"/>
    </location>
</feature>
<keyword evidence="5" id="KW-1003">Cell membrane</keyword>
<dbReference type="Gene3D" id="1.10.3430.10">
    <property type="entry name" value="Ammonium transporter AmtB like domains"/>
    <property type="match status" value="1"/>
</dbReference>
<evidence type="ECO:0000259" key="13">
    <source>
        <dbReference type="Pfam" id="PF00909"/>
    </source>
</evidence>
<gene>
    <name evidence="14" type="ORF">PLEPLA_LOCUS38603</name>
</gene>
<evidence type="ECO:0000256" key="9">
    <source>
        <dbReference type="ARBA" id="ARBA00023177"/>
    </source>
</evidence>
<comment type="caution">
    <text evidence="14">The sequence shown here is derived from an EMBL/GenBank/DDBJ whole genome shotgun (WGS) entry which is preliminary data.</text>
</comment>
<keyword evidence="9" id="KW-0924">Ammonia transport</keyword>
<sequence length="488" mass="53842">MGNCVDCLRNFFCGTKNTNVRFSLPAVCFIWQIAMIVLFGIFIRYDEESDTHWAQHKKENNITSDIENDFYFRYPSFQDVHVMIFVGFGFLMTFLKKYSFGAVGFNFLIASFGLQWALLMQGWFHHLDPVTATISIGVESLINADFCCAGSLIAFGALLGKVSPVQMLLVTLFGVTLFAVEEYIILTLLHCRDAGGSMVIHCFGGYYGLAISWVLYRPHLHESKRLNGSVYHSDMFAMIGTLFLWMFWPSFNSAITDHGDGQHRAAINTYLALASSVLTTVAISSLSDKRGKLDMVHIQNATLAGGVAMGTAAEFMITPYGSLIVGFCCGIISTFGYLFVTPFLEKYLKLQDTCGVHNLHAVPGMLGGFIGAIVAAFASEAIYSKEGLISTFDFVGEFADRTPATQGSFQAAGTCVAIAFGIVGGVCVGLVLRLPIWGDPADDNCFDDEVYWEVPEEEESIPPVLEYNNHMIHKHQDISESNFSVEQS</sequence>
<dbReference type="InterPro" id="IPR029020">
    <property type="entry name" value="Ammonium/urea_transptr"/>
</dbReference>
<feature type="transmembrane region" description="Helical" evidence="12">
    <location>
        <begin position="198"/>
        <end position="216"/>
    </location>
</feature>
<dbReference type="PANTHER" id="PTHR11730:SF30">
    <property type="entry name" value="AMMONIUM TRANSPORTER RH TYPE C"/>
    <property type="match status" value="1"/>
</dbReference>
<dbReference type="FunFam" id="1.10.3430.10:FF:000001">
    <property type="entry name" value="Ammonium transporter Rh type C"/>
    <property type="match status" value="1"/>
</dbReference>
<feature type="transmembrane region" description="Helical" evidence="12">
    <location>
        <begin position="356"/>
        <end position="378"/>
    </location>
</feature>
<evidence type="ECO:0000256" key="5">
    <source>
        <dbReference type="ARBA" id="ARBA00022475"/>
    </source>
</evidence>
<evidence type="ECO:0000256" key="11">
    <source>
        <dbReference type="ARBA" id="ARBA00025220"/>
    </source>
</evidence>
<feature type="transmembrane region" description="Helical" evidence="12">
    <location>
        <begin position="22"/>
        <end position="43"/>
    </location>
</feature>
<name>A0A9N7VM90_PLEPL</name>
<organism evidence="14 15">
    <name type="scientific">Pleuronectes platessa</name>
    <name type="common">European plaice</name>
    <dbReference type="NCBI Taxonomy" id="8262"/>
    <lineage>
        <taxon>Eukaryota</taxon>
        <taxon>Metazoa</taxon>
        <taxon>Chordata</taxon>
        <taxon>Craniata</taxon>
        <taxon>Vertebrata</taxon>
        <taxon>Euteleostomi</taxon>
        <taxon>Actinopterygii</taxon>
        <taxon>Neopterygii</taxon>
        <taxon>Teleostei</taxon>
        <taxon>Neoteleostei</taxon>
        <taxon>Acanthomorphata</taxon>
        <taxon>Carangaria</taxon>
        <taxon>Pleuronectiformes</taxon>
        <taxon>Pleuronectoidei</taxon>
        <taxon>Pleuronectidae</taxon>
        <taxon>Pleuronectes</taxon>
    </lineage>
</organism>
<evidence type="ECO:0000256" key="2">
    <source>
        <dbReference type="ARBA" id="ARBA00011036"/>
    </source>
</evidence>
<keyword evidence="10" id="KW-0325">Glycoprotein</keyword>
<proteinExistence type="inferred from homology"/>
<dbReference type="PRINTS" id="PR00342">
    <property type="entry name" value="RHESUSRHD"/>
</dbReference>
<feature type="transmembrane region" description="Helical" evidence="12">
    <location>
        <begin position="267"/>
        <end position="286"/>
    </location>
</feature>
<comment type="function">
    <text evidence="11">Functions as an ammonia transporter. May play a role in the elimination of ammonia in the gill.</text>
</comment>
<keyword evidence="15" id="KW-1185">Reference proteome</keyword>
<feature type="transmembrane region" description="Helical" evidence="12">
    <location>
        <begin position="102"/>
        <end position="120"/>
    </location>
</feature>
<feature type="transmembrane region" description="Helical" evidence="12">
    <location>
        <begin position="167"/>
        <end position="186"/>
    </location>
</feature>
<dbReference type="AlphaFoldDB" id="A0A9N7VM90"/>
<feature type="transmembrane region" description="Helical" evidence="12">
    <location>
        <begin position="411"/>
        <end position="432"/>
    </location>
</feature>
<evidence type="ECO:0000256" key="1">
    <source>
        <dbReference type="ARBA" id="ARBA00004651"/>
    </source>
</evidence>
<protein>
    <recommendedName>
        <fullName evidence="13">Ammonium transporter AmtB-like domain-containing protein</fullName>
    </recommendedName>
</protein>
<keyword evidence="7 12" id="KW-1133">Transmembrane helix</keyword>
<comment type="subcellular location">
    <subcellularLocation>
        <location evidence="1">Cell membrane</location>
        <topology evidence="1">Multi-pass membrane protein</topology>
    </subcellularLocation>
</comment>
<dbReference type="InterPro" id="IPR024041">
    <property type="entry name" value="NH4_transpt_AmtB-like_dom"/>
</dbReference>
<accession>A0A9N7VM90</accession>
<dbReference type="OrthoDB" id="534912at2759"/>
<evidence type="ECO:0000256" key="12">
    <source>
        <dbReference type="SAM" id="Phobius"/>
    </source>
</evidence>
<feature type="transmembrane region" description="Helical" evidence="12">
    <location>
        <begin position="77"/>
        <end position="95"/>
    </location>
</feature>
<keyword evidence="4" id="KW-0813">Transport</keyword>
<feature type="transmembrane region" description="Helical" evidence="12">
    <location>
        <begin position="323"/>
        <end position="344"/>
    </location>
</feature>
<evidence type="ECO:0000313" key="15">
    <source>
        <dbReference type="Proteomes" id="UP001153269"/>
    </source>
</evidence>
<dbReference type="Proteomes" id="UP001153269">
    <property type="component" value="Unassembled WGS sequence"/>
</dbReference>
<evidence type="ECO:0000256" key="7">
    <source>
        <dbReference type="ARBA" id="ARBA00022989"/>
    </source>
</evidence>
<comment type="similarity">
    <text evidence="2">Belongs to the ammonium transporter (TC 2.A.49) family. Rh subfamily.</text>
</comment>
<feature type="domain" description="Ammonium transporter AmtB-like" evidence="13">
    <location>
        <begin position="68"/>
        <end position="442"/>
    </location>
</feature>
<evidence type="ECO:0000256" key="3">
    <source>
        <dbReference type="ARBA" id="ARBA00011233"/>
    </source>
</evidence>
<dbReference type="GO" id="GO:0097272">
    <property type="term" value="P:ammonium homeostasis"/>
    <property type="evidence" value="ECO:0007669"/>
    <property type="project" value="TreeGrafter"/>
</dbReference>
<evidence type="ECO:0000256" key="8">
    <source>
        <dbReference type="ARBA" id="ARBA00023136"/>
    </source>
</evidence>
<comment type="subunit">
    <text evidence="3">Homotrimer.</text>
</comment>
<dbReference type="PANTHER" id="PTHR11730">
    <property type="entry name" value="AMMONIUM TRANSPORTER"/>
    <property type="match status" value="1"/>
</dbReference>
<reference evidence="14" key="1">
    <citation type="submission" date="2020-03" db="EMBL/GenBank/DDBJ databases">
        <authorList>
            <person name="Weist P."/>
        </authorList>
    </citation>
    <scope>NUCLEOTIDE SEQUENCE</scope>
</reference>
<evidence type="ECO:0000256" key="6">
    <source>
        <dbReference type="ARBA" id="ARBA00022692"/>
    </source>
</evidence>
<evidence type="ECO:0000313" key="14">
    <source>
        <dbReference type="EMBL" id="CAB1450911.1"/>
    </source>
</evidence>
<feature type="transmembrane region" description="Helical" evidence="12">
    <location>
        <begin position="228"/>
        <end position="247"/>
    </location>
</feature>
<dbReference type="Pfam" id="PF00909">
    <property type="entry name" value="Ammonium_transp"/>
    <property type="match status" value="1"/>
</dbReference>
<dbReference type="EMBL" id="CADEAL010004069">
    <property type="protein sequence ID" value="CAB1450911.1"/>
    <property type="molecule type" value="Genomic_DNA"/>
</dbReference>
<evidence type="ECO:0000256" key="10">
    <source>
        <dbReference type="ARBA" id="ARBA00023180"/>
    </source>
</evidence>
<evidence type="ECO:0000256" key="4">
    <source>
        <dbReference type="ARBA" id="ARBA00022448"/>
    </source>
</evidence>
<dbReference type="SUPFAM" id="SSF111352">
    <property type="entry name" value="Ammonium transporter"/>
    <property type="match status" value="1"/>
</dbReference>
<keyword evidence="8 12" id="KW-0472">Membrane</keyword>
<dbReference type="InterPro" id="IPR002229">
    <property type="entry name" value="RhesusRHD"/>
</dbReference>
<keyword evidence="6 12" id="KW-0812">Transmembrane</keyword>